<dbReference type="AlphaFoldDB" id="A0A1T5M9R1"/>
<dbReference type="STRING" id="36842.SAMN02194393_04325"/>
<accession>A0A1T5M9R1</accession>
<evidence type="ECO:0000259" key="3">
    <source>
        <dbReference type="Pfam" id="PF02317"/>
    </source>
</evidence>
<dbReference type="InterPro" id="IPR013328">
    <property type="entry name" value="6PGD_dom2"/>
</dbReference>
<dbReference type="PANTHER" id="PTHR38015">
    <property type="entry name" value="BLR6086 PROTEIN"/>
    <property type="match status" value="1"/>
</dbReference>
<dbReference type="OrthoDB" id="1073746at2"/>
<feature type="domain" description="Glycerol-3-phosphate dehydrogenase NAD-dependent N-terminal" evidence="2">
    <location>
        <begin position="12"/>
        <end position="109"/>
    </location>
</feature>
<reference evidence="4 5" key="1">
    <citation type="submission" date="2017-02" db="EMBL/GenBank/DDBJ databases">
        <authorList>
            <person name="Peterson S.W."/>
        </authorList>
    </citation>
    <scope>NUCLEOTIDE SEQUENCE [LARGE SCALE GENOMIC DNA]</scope>
    <source>
        <strain evidence="4 5">M1</strain>
    </source>
</reference>
<organism evidence="4 5">
    <name type="scientific">Maledivibacter halophilus</name>
    <dbReference type="NCBI Taxonomy" id="36842"/>
    <lineage>
        <taxon>Bacteria</taxon>
        <taxon>Bacillati</taxon>
        <taxon>Bacillota</taxon>
        <taxon>Clostridia</taxon>
        <taxon>Peptostreptococcales</taxon>
        <taxon>Caminicellaceae</taxon>
        <taxon>Maledivibacter</taxon>
    </lineage>
</organism>
<dbReference type="GO" id="GO:0051287">
    <property type="term" value="F:NAD binding"/>
    <property type="evidence" value="ECO:0007669"/>
    <property type="project" value="InterPro"/>
</dbReference>
<dbReference type="InterPro" id="IPR036291">
    <property type="entry name" value="NAD(P)-bd_dom_sf"/>
</dbReference>
<keyword evidence="1" id="KW-0560">Oxidoreductase</keyword>
<name>A0A1T5M9R1_9FIRM</name>
<dbReference type="Pfam" id="PF02317">
    <property type="entry name" value="Octopine_DH"/>
    <property type="match status" value="1"/>
</dbReference>
<dbReference type="RefSeq" id="WP_079494551.1">
    <property type="nucleotide sequence ID" value="NZ_FUZT01000012.1"/>
</dbReference>
<dbReference type="Gene3D" id="1.10.1040.10">
    <property type="entry name" value="N-(1-d-carboxylethyl)-l-norvaline Dehydrogenase, domain 2"/>
    <property type="match status" value="1"/>
</dbReference>
<dbReference type="SUPFAM" id="SSF48179">
    <property type="entry name" value="6-phosphogluconate dehydrogenase C-terminal domain-like"/>
    <property type="match status" value="1"/>
</dbReference>
<dbReference type="InterPro" id="IPR051729">
    <property type="entry name" value="Opine/Lysopine_DH"/>
</dbReference>
<protein>
    <submittedName>
        <fullName evidence="4">Opine dehydrogenase</fullName>
    </submittedName>
</protein>
<proteinExistence type="predicted"/>
<dbReference type="PANTHER" id="PTHR38015:SF1">
    <property type="entry name" value="OPINE DEHYDROGENASE DOMAIN-CONTAINING PROTEIN"/>
    <property type="match status" value="1"/>
</dbReference>
<evidence type="ECO:0000256" key="1">
    <source>
        <dbReference type="ARBA" id="ARBA00023002"/>
    </source>
</evidence>
<dbReference type="Pfam" id="PF01210">
    <property type="entry name" value="NAD_Gly3P_dh_N"/>
    <property type="match status" value="1"/>
</dbReference>
<evidence type="ECO:0000313" key="4">
    <source>
        <dbReference type="EMBL" id="SKC84976.1"/>
    </source>
</evidence>
<evidence type="ECO:0000259" key="2">
    <source>
        <dbReference type="Pfam" id="PF01210"/>
    </source>
</evidence>
<dbReference type="InterPro" id="IPR011128">
    <property type="entry name" value="G3P_DH_NAD-dep_N"/>
</dbReference>
<dbReference type="GO" id="GO:0016616">
    <property type="term" value="F:oxidoreductase activity, acting on the CH-OH group of donors, NAD or NADP as acceptor"/>
    <property type="evidence" value="ECO:0007669"/>
    <property type="project" value="InterPro"/>
</dbReference>
<dbReference type="Proteomes" id="UP000190285">
    <property type="component" value="Unassembled WGS sequence"/>
</dbReference>
<dbReference type="Gene3D" id="3.40.50.720">
    <property type="entry name" value="NAD(P)-binding Rossmann-like Domain"/>
    <property type="match status" value="1"/>
</dbReference>
<feature type="domain" description="Opine dehydrogenase" evidence="3">
    <location>
        <begin position="191"/>
        <end position="334"/>
    </location>
</feature>
<dbReference type="InterPro" id="IPR003421">
    <property type="entry name" value="Opine_DH"/>
</dbReference>
<keyword evidence="5" id="KW-1185">Reference proteome</keyword>
<dbReference type="InterPro" id="IPR008927">
    <property type="entry name" value="6-PGluconate_DH-like_C_sf"/>
</dbReference>
<evidence type="ECO:0000313" key="5">
    <source>
        <dbReference type="Proteomes" id="UP000190285"/>
    </source>
</evidence>
<sequence>MKNNLYSKLSFAVIGAGSGGKAIAGYLALKGYTVNLYNRSIERIKDIKQKGYINLTGCFEGRGPLNLVTNNIERAIKNVDVIMVVLPASAHKFVANKIAPIVTSNQYIVLNPGRTGGALEFKNIISKHNPIKEVCIVEAQTLLFACRELHDVNVKIFGKKNEVKVSALPAIKTNEFIGRINKVFPEFTASKNVLETSFNNIGAMLHPIPTILNCGRIENTHGSFQYYIDGVTPSIASVIEQADYERLMIARKLKVKAISLKEWLSYTYDAHGKTLCEALMNTHGYHGISAPPNMQTRYVFEDVPQSLVPISDMGKHLCINTPTIDSIIQLASIIHNTDYFKYGRKIADMGLDRLSTVDEIIDYVITGQIDTSEEGVVA</sequence>
<gene>
    <name evidence="4" type="ORF">SAMN02194393_04325</name>
</gene>
<dbReference type="GO" id="GO:0046168">
    <property type="term" value="P:glycerol-3-phosphate catabolic process"/>
    <property type="evidence" value="ECO:0007669"/>
    <property type="project" value="InterPro"/>
</dbReference>
<dbReference type="SUPFAM" id="SSF51735">
    <property type="entry name" value="NAD(P)-binding Rossmann-fold domains"/>
    <property type="match status" value="1"/>
</dbReference>
<dbReference type="EMBL" id="FUZT01000012">
    <property type="protein sequence ID" value="SKC84976.1"/>
    <property type="molecule type" value="Genomic_DNA"/>
</dbReference>